<dbReference type="AlphaFoldDB" id="A0A1K2HJA5"/>
<dbReference type="EMBL" id="FPKS01000021">
    <property type="protein sequence ID" value="SFZ76803.1"/>
    <property type="molecule type" value="Genomic_DNA"/>
</dbReference>
<accession>A0A1K2HJA5</accession>
<gene>
    <name evidence="1" type="ORF">SAMN02746068_02095</name>
</gene>
<dbReference type="STRING" id="1122154.SAMN02746068_02095"/>
<dbReference type="CDD" id="cd21059">
    <property type="entry name" value="LciA-like"/>
    <property type="match status" value="1"/>
</dbReference>
<dbReference type="Pfam" id="PF08951">
    <property type="entry name" value="EntA_Immun"/>
    <property type="match status" value="1"/>
</dbReference>
<dbReference type="Proteomes" id="UP000185655">
    <property type="component" value="Unassembled WGS sequence"/>
</dbReference>
<reference evidence="1 2" key="1">
    <citation type="submission" date="2016-11" db="EMBL/GenBank/DDBJ databases">
        <authorList>
            <person name="Jaros S."/>
            <person name="Januszkiewicz K."/>
            <person name="Wedrychowicz H."/>
        </authorList>
    </citation>
    <scope>NUCLEOTIDE SEQUENCE [LARGE SCALE GENOMIC DNA]</scope>
    <source>
        <strain evidence="1 2">DSM 22330</strain>
    </source>
</reference>
<organism evidence="1 2">
    <name type="scientific">Pseudolactococcus chungangensis CAU 28 = DSM 22330</name>
    <dbReference type="NCBI Taxonomy" id="1122154"/>
    <lineage>
        <taxon>Bacteria</taxon>
        <taxon>Bacillati</taxon>
        <taxon>Bacillota</taxon>
        <taxon>Bacilli</taxon>
        <taxon>Lactobacillales</taxon>
        <taxon>Streptococcaceae</taxon>
        <taxon>Pseudolactococcus</taxon>
    </lineage>
</organism>
<dbReference type="InterPro" id="IPR015046">
    <property type="entry name" value="LciA_Immunity-like"/>
</dbReference>
<dbReference type="GO" id="GO:0030153">
    <property type="term" value="P:bacteriocin immunity"/>
    <property type="evidence" value="ECO:0007669"/>
    <property type="project" value="InterPro"/>
</dbReference>
<dbReference type="GeneID" id="93296347"/>
<dbReference type="OrthoDB" id="2242472at2"/>
<name>A0A1K2HJA5_9LACT</name>
<evidence type="ECO:0000313" key="1">
    <source>
        <dbReference type="EMBL" id="SFZ76803.1"/>
    </source>
</evidence>
<proteinExistence type="predicted"/>
<protein>
    <submittedName>
        <fullName evidence="1">Enterocin A Immunity</fullName>
    </submittedName>
</protein>
<evidence type="ECO:0000313" key="2">
    <source>
        <dbReference type="Proteomes" id="UP000185655"/>
    </source>
</evidence>
<dbReference type="RefSeq" id="WP_031367166.1">
    <property type="nucleotide sequence ID" value="NZ_FPKS01000021.1"/>
</dbReference>
<sequence length="101" mass="11556">MTKREKESNEILSQIYNLVLNPDINTYERTPLLNAKNRLEKNEYFPRVMKDLEFDLRPYAIKSKLSSSVAKFYMSASTAGKFDRELGRGLAATSITFGSIL</sequence>